<gene>
    <name evidence="2" type="ORF">O181_033241</name>
</gene>
<protein>
    <submittedName>
        <fullName evidence="2">Uncharacterized protein</fullName>
    </submittedName>
</protein>
<dbReference type="Proteomes" id="UP000765509">
    <property type="component" value="Unassembled WGS sequence"/>
</dbReference>
<keyword evidence="3" id="KW-1185">Reference proteome</keyword>
<comment type="caution">
    <text evidence="2">The sequence shown here is derived from an EMBL/GenBank/DDBJ whole genome shotgun (WGS) entry which is preliminary data.</text>
</comment>
<proteinExistence type="predicted"/>
<dbReference type="EMBL" id="AVOT02012106">
    <property type="protein sequence ID" value="MBW0493526.1"/>
    <property type="molecule type" value="Genomic_DNA"/>
</dbReference>
<organism evidence="2 3">
    <name type="scientific">Austropuccinia psidii MF-1</name>
    <dbReference type="NCBI Taxonomy" id="1389203"/>
    <lineage>
        <taxon>Eukaryota</taxon>
        <taxon>Fungi</taxon>
        <taxon>Dikarya</taxon>
        <taxon>Basidiomycota</taxon>
        <taxon>Pucciniomycotina</taxon>
        <taxon>Pucciniomycetes</taxon>
        <taxon>Pucciniales</taxon>
        <taxon>Sphaerophragmiaceae</taxon>
        <taxon>Austropuccinia</taxon>
    </lineage>
</organism>
<evidence type="ECO:0000313" key="2">
    <source>
        <dbReference type="EMBL" id="MBW0493526.1"/>
    </source>
</evidence>
<sequence length="119" mass="13350">MGPKGSYRGLTSGLKPQSGPPGPKMVSQFLRARNPKGAQNCHNWPLNQQLKSCPLAPVTFKKVPPQDQGALDPAQWNQACRKQDWCIYGIIYHYATFFLRNPMVILLGPHFTISNQFPD</sequence>
<reference evidence="2" key="1">
    <citation type="submission" date="2021-03" db="EMBL/GenBank/DDBJ databases">
        <title>Draft genome sequence of rust myrtle Austropuccinia psidii MF-1, a brazilian biotype.</title>
        <authorList>
            <person name="Quecine M.C."/>
            <person name="Pachon D.M.R."/>
            <person name="Bonatelli M.L."/>
            <person name="Correr F.H."/>
            <person name="Franceschini L.M."/>
            <person name="Leite T.F."/>
            <person name="Margarido G.R.A."/>
            <person name="Almeida C.A."/>
            <person name="Ferrarezi J.A."/>
            <person name="Labate C.A."/>
        </authorList>
    </citation>
    <scope>NUCLEOTIDE SEQUENCE</scope>
    <source>
        <strain evidence="2">MF-1</strain>
    </source>
</reference>
<evidence type="ECO:0000256" key="1">
    <source>
        <dbReference type="SAM" id="MobiDB-lite"/>
    </source>
</evidence>
<name>A0A9Q3H6X0_9BASI</name>
<evidence type="ECO:0000313" key="3">
    <source>
        <dbReference type="Proteomes" id="UP000765509"/>
    </source>
</evidence>
<accession>A0A9Q3H6X0</accession>
<feature type="region of interest" description="Disordered" evidence="1">
    <location>
        <begin position="1"/>
        <end position="26"/>
    </location>
</feature>
<dbReference type="AlphaFoldDB" id="A0A9Q3H6X0"/>